<evidence type="ECO:0000256" key="1">
    <source>
        <dbReference type="SAM" id="Phobius"/>
    </source>
</evidence>
<feature type="transmembrane region" description="Helical" evidence="1">
    <location>
        <begin position="12"/>
        <end position="35"/>
    </location>
</feature>
<dbReference type="EMBL" id="JAASRM010000001">
    <property type="protein sequence ID" value="NIK87894.1"/>
    <property type="molecule type" value="Genomic_DNA"/>
</dbReference>
<sequence>MLKLFARFAKNHDGLAALEFALIAPLMIVLFYGAVELSTAIDCKSRVNRVGFTVADLVAQSSAVSSADTTNVFNCANAILYPYASGNAKIIVSSLVDNGKGGATVAWSDAQNTSARSKGTTMTVPAGLITSGSGGSVIYGEISYSFTAPITYFLGGPITLTSSFYAKPRRSTTVTHT</sequence>
<dbReference type="RefSeq" id="WP_167081877.1">
    <property type="nucleotide sequence ID" value="NZ_BAAADC010000001.1"/>
</dbReference>
<reference evidence="3 4" key="1">
    <citation type="submission" date="2020-03" db="EMBL/GenBank/DDBJ databases">
        <title>Genomic Encyclopedia of Type Strains, Phase IV (KMG-IV): sequencing the most valuable type-strain genomes for metagenomic binning, comparative biology and taxonomic classification.</title>
        <authorList>
            <person name="Goeker M."/>
        </authorList>
    </citation>
    <scope>NUCLEOTIDE SEQUENCE [LARGE SCALE GENOMIC DNA]</scope>
    <source>
        <strain evidence="3 4">DSM 19867</strain>
    </source>
</reference>
<keyword evidence="1" id="KW-0812">Transmembrane</keyword>
<evidence type="ECO:0000259" key="2">
    <source>
        <dbReference type="Pfam" id="PF07811"/>
    </source>
</evidence>
<organism evidence="3 4">
    <name type="scientific">Rhizomicrobium palustre</name>
    <dbReference type="NCBI Taxonomy" id="189966"/>
    <lineage>
        <taxon>Bacteria</taxon>
        <taxon>Pseudomonadati</taxon>
        <taxon>Pseudomonadota</taxon>
        <taxon>Alphaproteobacteria</taxon>
        <taxon>Micropepsales</taxon>
        <taxon>Micropepsaceae</taxon>
        <taxon>Rhizomicrobium</taxon>
    </lineage>
</organism>
<gene>
    <name evidence="3" type="ORF">FHS83_001212</name>
</gene>
<evidence type="ECO:0000313" key="3">
    <source>
        <dbReference type="EMBL" id="NIK87894.1"/>
    </source>
</evidence>
<proteinExistence type="predicted"/>
<dbReference type="InterPro" id="IPR012495">
    <property type="entry name" value="TadE-like_dom"/>
</dbReference>
<comment type="caution">
    <text evidence="3">The sequence shown here is derived from an EMBL/GenBank/DDBJ whole genome shotgun (WGS) entry which is preliminary data.</text>
</comment>
<dbReference type="Pfam" id="PF07811">
    <property type="entry name" value="TadE"/>
    <property type="match status" value="1"/>
</dbReference>
<keyword evidence="4" id="KW-1185">Reference proteome</keyword>
<keyword evidence="1" id="KW-0472">Membrane</keyword>
<dbReference type="Proteomes" id="UP000570514">
    <property type="component" value="Unassembled WGS sequence"/>
</dbReference>
<name>A0A846MWJ2_9PROT</name>
<dbReference type="AlphaFoldDB" id="A0A846MWJ2"/>
<keyword evidence="1" id="KW-1133">Transmembrane helix</keyword>
<feature type="domain" description="TadE-like" evidence="2">
    <location>
        <begin position="14"/>
        <end position="49"/>
    </location>
</feature>
<accession>A0A846MWJ2</accession>
<evidence type="ECO:0000313" key="4">
    <source>
        <dbReference type="Proteomes" id="UP000570514"/>
    </source>
</evidence>
<protein>
    <submittedName>
        <fullName evidence="3">Flp pilus assembly protein TadG</fullName>
    </submittedName>
</protein>